<keyword evidence="1" id="KW-0880">Kelch repeat</keyword>
<sequence>MYNMRFNRVNLDDLQHFITQGDEEKVAAILQRLVDDVHIKKDICTSYFNNVSNKSKILLGLFKLLQSLRPRLAGNASYIIGTLAESEVYRHEIMNLLLNSSKGAIKNALKNLTSMMLADDDETIINAAGTLGTLAESSEGRNWIVNQDIISHTISSITNLLSSRNLWIANNAALVLARLTISEVGCKVIINHRDSDRILSELIEALGADKAGRGMNAAFAVGRMCDIKESRSKLLALDNSPKMLSSLAEMLACPDLGSGKNACYAVSCLAASEDGHDQTVHSKHAAFIFIQLVNLLNTNDAETGWFAAMTLRTLASRKDGLLQLRKNSTIVKSIQEVLQKKFVSSDIKAELEEALKLLERLQKPPPPVLQGNGEDAIIITWNETVQYNGLPVKYKLQQGDQSVYVGEDRTFTLSKLKPDTQYEFRLKLISEGDESPFSEIACIKTPESTPSAPVELEIQSVTSCKVELIWKEPLEKNGNIVAYEIYEASQSMPKPSLNTDGDNVTISWKFPETLEENVNQFQLLIDGKVVYTGQETQYKMTSAPIKNKEYKFRVYLWTKEGEIIQSEILVTAISLQLETTDTVDTKDYSEYLESQEVTSVDEVNSEVDTIKSSRTTTKSETKTSKVKQRKEKKTSKNKNAKSATESSVETEIKGKQEKSKSTNKKAKQPKNHCHPVKKSKSISHHSSHRKYSDSYLSKDDSLDSINRLLAKISYDDLKSKDSSQSLTNSSSNSSKETRPTVVRTSSNQQDRIKEKVKSIKQMVSANINAKSARPKSMSKSASLDSIRELHLKKHRSIKLPLENSSRYSVLQPLEKKRSGKPVEQSENNVRYSSGNGQKSIPSYHAVDNIDLENMTSSSPWPGQHYQDYEDSSDSIFTKEDDSAGYSKWSYPNHPHTPSSKDPVVLQKYNLELKLHSQSDIKAMPIKKRFIPMRMKPVFESQTNPIGSNPNHHNSNNNNNSNSSNPHQRITKAKANLPELGSASSSTSNNRSYHSGNHGNERISANYFTGVATIPPIDQKSQLSKLS</sequence>
<feature type="compositionally biased region" description="Low complexity" evidence="2">
    <location>
        <begin position="981"/>
        <end position="994"/>
    </location>
</feature>
<feature type="region of interest" description="Disordered" evidence="2">
    <location>
        <begin position="939"/>
        <end position="1001"/>
    </location>
</feature>
<dbReference type="Proteomes" id="UP000009022">
    <property type="component" value="Unassembled WGS sequence"/>
</dbReference>
<gene>
    <name evidence="4" type="ORF">TRIADDRAFT_53229</name>
</gene>
<feature type="region of interest" description="Disordered" evidence="2">
    <location>
        <begin position="714"/>
        <end position="759"/>
    </location>
</feature>
<dbReference type="GeneID" id="6751099"/>
<evidence type="ECO:0000313" key="4">
    <source>
        <dbReference type="EMBL" id="EDV27486.1"/>
    </source>
</evidence>
<protein>
    <recommendedName>
        <fullName evidence="3">Fibronectin type-III domain-containing protein</fullName>
    </recommendedName>
</protein>
<dbReference type="PANTHER" id="PTHR46003:SF1">
    <property type="entry name" value="HOST CELL FACTOR"/>
    <property type="match status" value="1"/>
</dbReference>
<feature type="compositionally biased region" description="Basic residues" evidence="2">
    <location>
        <begin position="661"/>
        <end position="689"/>
    </location>
</feature>
<proteinExistence type="predicted"/>
<dbReference type="eggNOG" id="ENOG502S6GW">
    <property type="taxonomic scope" value="Eukaryota"/>
</dbReference>
<dbReference type="AlphaFoldDB" id="B3RNN4"/>
<feature type="compositionally biased region" description="Basic and acidic residues" evidence="2">
    <location>
        <begin position="650"/>
        <end position="660"/>
    </location>
</feature>
<dbReference type="SMART" id="SM00060">
    <property type="entry name" value="FN3"/>
    <property type="match status" value="2"/>
</dbReference>
<dbReference type="InterPro" id="IPR013783">
    <property type="entry name" value="Ig-like_fold"/>
</dbReference>
<feature type="region of interest" description="Disordered" evidence="2">
    <location>
        <begin position="765"/>
        <end position="784"/>
    </location>
</feature>
<dbReference type="EMBL" id="DS985242">
    <property type="protein sequence ID" value="EDV27486.1"/>
    <property type="molecule type" value="Genomic_DNA"/>
</dbReference>
<dbReference type="Gene3D" id="2.60.40.10">
    <property type="entry name" value="Immunoglobulins"/>
    <property type="match status" value="2"/>
</dbReference>
<dbReference type="GO" id="GO:0006355">
    <property type="term" value="P:regulation of DNA-templated transcription"/>
    <property type="evidence" value="ECO:0000318"/>
    <property type="project" value="GO_Central"/>
</dbReference>
<feature type="region of interest" description="Disordered" evidence="2">
    <location>
        <begin position="602"/>
        <end position="698"/>
    </location>
</feature>
<dbReference type="InterPro" id="IPR036116">
    <property type="entry name" value="FN3_sf"/>
</dbReference>
<dbReference type="PANTHER" id="PTHR46003">
    <property type="entry name" value="HOST CELL FACTOR"/>
    <property type="match status" value="1"/>
</dbReference>
<dbReference type="OrthoDB" id="10253954at2759"/>
<evidence type="ECO:0000313" key="5">
    <source>
        <dbReference type="Proteomes" id="UP000009022"/>
    </source>
</evidence>
<dbReference type="CDD" id="cd00063">
    <property type="entry name" value="FN3"/>
    <property type="match status" value="2"/>
</dbReference>
<dbReference type="CTD" id="6751099"/>
<feature type="compositionally biased region" description="Basic residues" evidence="2">
    <location>
        <begin position="624"/>
        <end position="639"/>
    </location>
</feature>
<dbReference type="HOGENOM" id="CLU_295164_0_0_1"/>
<feature type="compositionally biased region" description="Low complexity" evidence="2">
    <location>
        <begin position="947"/>
        <end position="966"/>
    </location>
</feature>
<keyword evidence="5" id="KW-1185">Reference proteome</keyword>
<dbReference type="InterPro" id="IPR003961">
    <property type="entry name" value="FN3_dom"/>
</dbReference>
<dbReference type="SUPFAM" id="SSF49265">
    <property type="entry name" value="Fibronectin type III"/>
    <property type="match status" value="1"/>
</dbReference>
<reference evidence="4 5" key="1">
    <citation type="journal article" date="2008" name="Nature">
        <title>The Trichoplax genome and the nature of placozoans.</title>
        <authorList>
            <person name="Srivastava M."/>
            <person name="Begovic E."/>
            <person name="Chapman J."/>
            <person name="Putnam N.H."/>
            <person name="Hellsten U."/>
            <person name="Kawashima T."/>
            <person name="Kuo A."/>
            <person name="Mitros T."/>
            <person name="Salamov A."/>
            <person name="Carpenter M.L."/>
            <person name="Signorovitch A.Y."/>
            <person name="Moreno M.A."/>
            <person name="Kamm K."/>
            <person name="Grimwood J."/>
            <person name="Schmutz J."/>
            <person name="Shapiro H."/>
            <person name="Grigoriev I.V."/>
            <person name="Buss L.W."/>
            <person name="Schierwater B."/>
            <person name="Dellaporta S.L."/>
            <person name="Rokhsar D.S."/>
        </authorList>
    </citation>
    <scope>NUCLEOTIDE SEQUENCE [LARGE SCALE GENOMIC DNA]</scope>
    <source>
        <strain evidence="4 5">Grell-BS-1999</strain>
    </source>
</reference>
<dbReference type="InterPro" id="IPR016024">
    <property type="entry name" value="ARM-type_fold"/>
</dbReference>
<accession>B3RNN4</accession>
<dbReference type="Gene3D" id="1.25.10.10">
    <property type="entry name" value="Leucine-rich Repeat Variant"/>
    <property type="match status" value="2"/>
</dbReference>
<dbReference type="GO" id="GO:0003713">
    <property type="term" value="F:transcription coactivator activity"/>
    <property type="evidence" value="ECO:0000318"/>
    <property type="project" value="GO_Central"/>
</dbReference>
<dbReference type="SUPFAM" id="SSF48371">
    <property type="entry name" value="ARM repeat"/>
    <property type="match status" value="1"/>
</dbReference>
<dbReference type="InParanoid" id="B3RNN4"/>
<dbReference type="Pfam" id="PF00041">
    <property type="entry name" value="fn3"/>
    <property type="match status" value="1"/>
</dbReference>
<feature type="region of interest" description="Disordered" evidence="2">
    <location>
        <begin position="856"/>
        <end position="876"/>
    </location>
</feature>
<feature type="domain" description="Fibronectin type-III" evidence="3">
    <location>
        <begin position="363"/>
        <end position="448"/>
    </location>
</feature>
<feature type="region of interest" description="Disordered" evidence="2">
    <location>
        <begin position="810"/>
        <end position="841"/>
    </location>
</feature>
<feature type="compositionally biased region" description="Low complexity" evidence="2">
    <location>
        <begin position="722"/>
        <end position="734"/>
    </location>
</feature>
<organism evidence="4 5">
    <name type="scientific">Trichoplax adhaerens</name>
    <name type="common">Trichoplax reptans</name>
    <dbReference type="NCBI Taxonomy" id="10228"/>
    <lineage>
        <taxon>Eukaryota</taxon>
        <taxon>Metazoa</taxon>
        <taxon>Placozoa</taxon>
        <taxon>Uniplacotomia</taxon>
        <taxon>Trichoplacea</taxon>
        <taxon>Trichoplacidae</taxon>
        <taxon>Trichoplax</taxon>
    </lineage>
</organism>
<dbReference type="PROSITE" id="PS50853">
    <property type="entry name" value="FN3"/>
    <property type="match status" value="1"/>
</dbReference>
<evidence type="ECO:0000256" key="2">
    <source>
        <dbReference type="SAM" id="MobiDB-lite"/>
    </source>
</evidence>
<dbReference type="STRING" id="10228.B3RNN4"/>
<evidence type="ECO:0000259" key="3">
    <source>
        <dbReference type="PROSITE" id="PS50853"/>
    </source>
</evidence>
<dbReference type="InterPro" id="IPR043536">
    <property type="entry name" value="HCF1/2"/>
</dbReference>
<dbReference type="GO" id="GO:0006338">
    <property type="term" value="P:chromatin remodeling"/>
    <property type="evidence" value="ECO:0000318"/>
    <property type="project" value="GO_Central"/>
</dbReference>
<dbReference type="KEGG" id="tad:TRIADDRAFT_53229"/>
<name>B3RNN4_TRIAD</name>
<dbReference type="GO" id="GO:0035097">
    <property type="term" value="C:histone methyltransferase complex"/>
    <property type="evidence" value="ECO:0000318"/>
    <property type="project" value="GO_Central"/>
</dbReference>
<dbReference type="InterPro" id="IPR011989">
    <property type="entry name" value="ARM-like"/>
</dbReference>
<evidence type="ECO:0000256" key="1">
    <source>
        <dbReference type="ARBA" id="ARBA00022441"/>
    </source>
</evidence>
<feature type="compositionally biased region" description="Polar residues" evidence="2">
    <location>
        <begin position="824"/>
        <end position="840"/>
    </location>
</feature>
<dbReference type="RefSeq" id="XP_002109320.1">
    <property type="nucleotide sequence ID" value="XM_002109284.1"/>
</dbReference>